<organism evidence="3 4">
    <name type="scientific">Aldrovandia affinis</name>
    <dbReference type="NCBI Taxonomy" id="143900"/>
    <lineage>
        <taxon>Eukaryota</taxon>
        <taxon>Metazoa</taxon>
        <taxon>Chordata</taxon>
        <taxon>Craniata</taxon>
        <taxon>Vertebrata</taxon>
        <taxon>Euteleostomi</taxon>
        <taxon>Actinopterygii</taxon>
        <taxon>Neopterygii</taxon>
        <taxon>Teleostei</taxon>
        <taxon>Notacanthiformes</taxon>
        <taxon>Halosauridae</taxon>
        <taxon>Aldrovandia</taxon>
    </lineage>
</organism>
<evidence type="ECO:0000256" key="1">
    <source>
        <dbReference type="SAM" id="Phobius"/>
    </source>
</evidence>
<feature type="transmembrane region" description="Helical" evidence="1">
    <location>
        <begin position="152"/>
        <end position="177"/>
    </location>
</feature>
<name>A0AAD7SQ88_9TELE</name>
<gene>
    <name evidence="3" type="ORF">AAFF_G00302020</name>
</gene>
<keyword evidence="1" id="KW-0472">Membrane</keyword>
<dbReference type="EMBL" id="JAINUG010000043">
    <property type="protein sequence ID" value="KAJ8406628.1"/>
    <property type="molecule type" value="Genomic_DNA"/>
</dbReference>
<accession>A0AAD7SQ88</accession>
<keyword evidence="4" id="KW-1185">Reference proteome</keyword>
<dbReference type="PANTHER" id="PTHR46599:SF6">
    <property type="entry name" value="DUAL SPECIFICITY PHOSPHATASE 26"/>
    <property type="match status" value="1"/>
</dbReference>
<dbReference type="AlphaFoldDB" id="A0AAD7SQ88"/>
<dbReference type="PANTHER" id="PTHR46599">
    <property type="entry name" value="PIGGYBAC TRANSPOSABLE ELEMENT-DERIVED PROTEIN 4"/>
    <property type="match status" value="1"/>
</dbReference>
<evidence type="ECO:0000313" key="3">
    <source>
        <dbReference type="EMBL" id="KAJ8406628.1"/>
    </source>
</evidence>
<keyword evidence="1" id="KW-0812">Transmembrane</keyword>
<proteinExistence type="predicted"/>
<reference evidence="3" key="1">
    <citation type="journal article" date="2023" name="Science">
        <title>Genome structures resolve the early diversification of teleost fishes.</title>
        <authorList>
            <person name="Parey E."/>
            <person name="Louis A."/>
            <person name="Montfort J."/>
            <person name="Bouchez O."/>
            <person name="Roques C."/>
            <person name="Iampietro C."/>
            <person name="Lluch J."/>
            <person name="Castinel A."/>
            <person name="Donnadieu C."/>
            <person name="Desvignes T."/>
            <person name="Floi Bucao C."/>
            <person name="Jouanno E."/>
            <person name="Wen M."/>
            <person name="Mejri S."/>
            <person name="Dirks R."/>
            <person name="Jansen H."/>
            <person name="Henkel C."/>
            <person name="Chen W.J."/>
            <person name="Zahm M."/>
            <person name="Cabau C."/>
            <person name="Klopp C."/>
            <person name="Thompson A.W."/>
            <person name="Robinson-Rechavi M."/>
            <person name="Braasch I."/>
            <person name="Lecointre G."/>
            <person name="Bobe J."/>
            <person name="Postlethwait J.H."/>
            <person name="Berthelot C."/>
            <person name="Roest Crollius H."/>
            <person name="Guiguen Y."/>
        </authorList>
    </citation>
    <scope>NUCLEOTIDE SEQUENCE</scope>
    <source>
        <strain evidence="3">NC1722</strain>
    </source>
</reference>
<protein>
    <recommendedName>
        <fullName evidence="2">PiggyBac transposable element-derived protein domain-containing protein</fullName>
    </recommendedName>
</protein>
<evidence type="ECO:0000259" key="2">
    <source>
        <dbReference type="Pfam" id="PF13843"/>
    </source>
</evidence>
<feature type="domain" description="PiggyBac transposable element-derived protein" evidence="2">
    <location>
        <begin position="2"/>
        <end position="132"/>
    </location>
</feature>
<sequence>MRVVLDMTQGLRGHNITCDNFFTSYSLGQELLKRKLTMVGTVRKNKPELPSVLLNMQNRAVNSSKFAFTDTTIVVSYSPKKRKNVLLMSTLHHDAAVSSRDDRKPTIILDYNANKGGVDNLDKVTENVYPQLQLLQPLSESSRLRTLFHLCLLYLCLRYLALLHLCLLYLALLHLCLRLGRNVNSARAVLQT</sequence>
<dbReference type="Proteomes" id="UP001221898">
    <property type="component" value="Unassembled WGS sequence"/>
</dbReference>
<evidence type="ECO:0000313" key="4">
    <source>
        <dbReference type="Proteomes" id="UP001221898"/>
    </source>
</evidence>
<comment type="caution">
    <text evidence="3">The sequence shown here is derived from an EMBL/GenBank/DDBJ whole genome shotgun (WGS) entry which is preliminary data.</text>
</comment>
<dbReference type="Pfam" id="PF13843">
    <property type="entry name" value="DDE_Tnp_1_7"/>
    <property type="match status" value="1"/>
</dbReference>
<keyword evidence="1" id="KW-1133">Transmembrane helix</keyword>
<dbReference type="InterPro" id="IPR029526">
    <property type="entry name" value="PGBD"/>
</dbReference>